<protein>
    <submittedName>
        <fullName evidence="2">Uncharacterized protein</fullName>
    </submittedName>
</protein>
<feature type="region of interest" description="Disordered" evidence="1">
    <location>
        <begin position="736"/>
        <end position="755"/>
    </location>
</feature>
<feature type="region of interest" description="Disordered" evidence="1">
    <location>
        <begin position="680"/>
        <end position="721"/>
    </location>
</feature>
<feature type="region of interest" description="Disordered" evidence="1">
    <location>
        <begin position="791"/>
        <end position="813"/>
    </location>
</feature>
<feature type="compositionally biased region" description="Polar residues" evidence="1">
    <location>
        <begin position="710"/>
        <end position="721"/>
    </location>
</feature>
<dbReference type="Proteomes" id="UP000094043">
    <property type="component" value="Chromosome 1"/>
</dbReference>
<accession>A0AAJ8JN63</accession>
<feature type="compositionally biased region" description="Polar residues" evidence="1">
    <location>
        <begin position="325"/>
        <end position="339"/>
    </location>
</feature>
<feature type="compositionally biased region" description="Polar residues" evidence="1">
    <location>
        <begin position="287"/>
        <end position="299"/>
    </location>
</feature>
<dbReference type="GeneID" id="91084655"/>
<feature type="region of interest" description="Disordered" evidence="1">
    <location>
        <begin position="100"/>
        <end position="120"/>
    </location>
</feature>
<reference evidence="2" key="1">
    <citation type="submission" date="2016-06" db="EMBL/GenBank/DDBJ databases">
        <authorList>
            <person name="Cuomo C."/>
            <person name="Litvintseva A."/>
            <person name="Heitman J."/>
            <person name="Chen Y."/>
            <person name="Sun S."/>
            <person name="Springer D."/>
            <person name="Dromer F."/>
            <person name="Young S."/>
            <person name="Zeng Q."/>
            <person name="Chapman S."/>
            <person name="Gujja S."/>
            <person name="Saif S."/>
            <person name="Birren B."/>
        </authorList>
    </citation>
    <scope>NUCLEOTIDE SEQUENCE</scope>
    <source>
        <strain evidence="2">CBS 7841</strain>
    </source>
</reference>
<evidence type="ECO:0000313" key="3">
    <source>
        <dbReference type="Proteomes" id="UP000094043"/>
    </source>
</evidence>
<dbReference type="RefSeq" id="XP_066065995.1">
    <property type="nucleotide sequence ID" value="XM_066209898.1"/>
</dbReference>
<sequence length="1021" mass="109772">MSSPPARPTVFLSLTAANALISDLRPTTFSPPALASLNALLDELLVSLINFALSLNPTDLRREAIPAFFNGDKGAGDSTGTRALGRSAVAEAEVELRGWCEGRTPGSRGFPPDGKGRGTRSDMDFPLVQAVELMRVKCASYSTLAPQNATDPQREKEAVEGWKKAGGDASEATVEPAGLWLTAIIEHVCEHILFQVARVVARDSGINTAGPQDLYTALCEDESVWGFFKRMKKLAIRTTSKSKRSASSRASPDLRHGRSSPAMSSSPAPSRISLSRDGSMDTIRTRIISSSLEGRTEASSKGGITGELIRKGSTLSRRGTHSTDGKGQQQNAHGRSSSVLSVNTRSILGAFNDSVHDIQQNSEEVEEKEAQEEFDKLVKSGETLKVSLTPSRLKNFEGANGKKKLQTAFSSTESHATSRLENGRRSNSISRVPVPIEPNSMPEGISIPHQPNMRVKQSGSGKKLVARTAKVIEEEDEDDFNSSGGPQSRKESLFDILTDDKALGSADSKTNLGKRTVPAVVLGTPPPSTFQPSQSHVSSTTSGHNKVVSAPPMLPSHNQRPDHLIETLNDITPAQNNKSRARTDAQELADFLNTVPPPGLLKERGEEPLTTTSKSRFKGFMNKVTGGKKKEEEKQSKQSSHVQTPLSSTSLSRLNSVTSANGFPLIGKNIGSIWEIKKQKSIQTMGPPSVNRQTQPPPHSVPSDHVGSLTPDNTSSRVTTPSDFESVLVPDASILSISSNNGRNTTSRSDHAPVQKVNSDPVMEDEHTTVGVAAVATAALADVARLGVKESDEAGKKTVSAKARKRSGTTIPNEQPLVIQKTVASTSIASNVSGKRSLTEDLITISKSFEQANNVKHMEEGKDIKQSSIDTISPTQSQPTNIALKEPTIALKELVPLRHLLDYATSATECRLLLDAILTQYGVPVIPTERQRDQLETPEARVSAWLLAGREGPVGDYGCYHLRDVPELVIGKDKLVESRQIPSLPLQSVDEDGPEDLVEKEQVSNKAGKISSVDGVRAASE</sequence>
<reference evidence="2" key="3">
    <citation type="submission" date="2024-01" db="EMBL/GenBank/DDBJ databases">
        <authorList>
            <person name="Coelho M.A."/>
            <person name="David-Palma M."/>
            <person name="Shea T."/>
            <person name="Sun S."/>
            <person name="Cuomo C.A."/>
            <person name="Heitman J."/>
        </authorList>
    </citation>
    <scope>NUCLEOTIDE SEQUENCE</scope>
    <source>
        <strain evidence="2">CBS 7841</strain>
    </source>
</reference>
<organism evidence="2 3">
    <name type="scientific">Cryptococcus depauperatus CBS 7841</name>
    <dbReference type="NCBI Taxonomy" id="1295531"/>
    <lineage>
        <taxon>Eukaryota</taxon>
        <taxon>Fungi</taxon>
        <taxon>Dikarya</taxon>
        <taxon>Basidiomycota</taxon>
        <taxon>Agaricomycotina</taxon>
        <taxon>Tremellomycetes</taxon>
        <taxon>Tremellales</taxon>
        <taxon>Cryptococcaceae</taxon>
        <taxon>Cryptococcus</taxon>
    </lineage>
</organism>
<keyword evidence="3" id="KW-1185">Reference proteome</keyword>
<feature type="region of interest" description="Disordered" evidence="1">
    <location>
        <begin position="238"/>
        <end position="339"/>
    </location>
</feature>
<reference evidence="2" key="2">
    <citation type="journal article" date="2022" name="Elife">
        <title>Obligate sexual reproduction of a homothallic fungus closely related to the Cryptococcus pathogenic species complex.</title>
        <authorList>
            <person name="Passer A.R."/>
            <person name="Clancey S.A."/>
            <person name="Shea T."/>
            <person name="David-Palma M."/>
            <person name="Averette A.F."/>
            <person name="Boekhout T."/>
            <person name="Porcel B.M."/>
            <person name="Nowrousian M."/>
            <person name="Cuomo C.A."/>
            <person name="Sun S."/>
            <person name="Heitman J."/>
            <person name="Coelho M.A."/>
        </authorList>
    </citation>
    <scope>NUCLEOTIDE SEQUENCE</scope>
    <source>
        <strain evidence="2">CBS 7841</strain>
    </source>
</reference>
<feature type="compositionally biased region" description="Polar residues" evidence="1">
    <location>
        <begin position="641"/>
        <end position="653"/>
    </location>
</feature>
<feature type="region of interest" description="Disordered" evidence="1">
    <location>
        <begin position="982"/>
        <end position="1021"/>
    </location>
</feature>
<name>A0AAJ8JN63_9TREE</name>
<feature type="region of interest" description="Disordered" evidence="1">
    <location>
        <begin position="406"/>
        <end position="466"/>
    </location>
</feature>
<evidence type="ECO:0000256" key="1">
    <source>
        <dbReference type="SAM" id="MobiDB-lite"/>
    </source>
</evidence>
<dbReference type="AlphaFoldDB" id="A0AAJ8JN63"/>
<feature type="compositionally biased region" description="Polar residues" evidence="1">
    <location>
        <begin position="681"/>
        <end position="694"/>
    </location>
</feature>
<feature type="region of interest" description="Disordered" evidence="1">
    <location>
        <begin position="528"/>
        <end position="559"/>
    </location>
</feature>
<feature type="compositionally biased region" description="Low complexity" evidence="1">
    <location>
        <begin position="259"/>
        <end position="276"/>
    </location>
</feature>
<gene>
    <name evidence="2" type="ORF">L203_100439</name>
</gene>
<dbReference type="KEGG" id="cdep:91084655"/>
<feature type="compositionally biased region" description="Low complexity" evidence="1">
    <location>
        <begin position="736"/>
        <end position="747"/>
    </location>
</feature>
<proteinExistence type="predicted"/>
<feature type="region of interest" description="Disordered" evidence="1">
    <location>
        <begin position="592"/>
        <end position="653"/>
    </location>
</feature>
<dbReference type="EMBL" id="CP143784">
    <property type="protein sequence ID" value="WVN85294.1"/>
    <property type="molecule type" value="Genomic_DNA"/>
</dbReference>
<evidence type="ECO:0000313" key="2">
    <source>
        <dbReference type="EMBL" id="WVN85294.1"/>
    </source>
</evidence>